<dbReference type="PROSITE" id="PS50850">
    <property type="entry name" value="MFS"/>
    <property type="match status" value="1"/>
</dbReference>
<evidence type="ECO:0000256" key="2">
    <source>
        <dbReference type="ARBA" id="ARBA00022448"/>
    </source>
</evidence>
<sequence>MPSSSPFLSDNAAHRLSREHVDHGALEELEMHAITTPIAINKHDEAALVSRLDKRLLCFAMLGNLVKTMDNSAFISGMEQDLDMHGVDYNWLTVLFMIGYLLMQIPSNMLLSRLRPSLYLPMMEIAWGILTLGMAFVPSVHMAYILRFFLGAFEAGFYPGIVFLVGSWYSRKELGKRNAWITMCGSLGGALTGLVQAGLLKWFDGFLGISGWRWLFVLDAALTFLLAVYGYKYLPDYPSNTLWLSQKERTLAVERLQRESRETKSGTLPTMSLLRKVLGNKILYFFVLGWTLTHLAVGAFHVLGIVARKSGYDAITANLFTSPDLIISMFAGISNGYLSDYLGSRLMCILPHLGIATIAYSLLVMFVQPFGFLYIGFILMHAGLASTAPVIMTWASEILRDSVEQRAISIAIMNTSSSAMYTWAPLVLWPVTEAPYYRTGFRAGFFFVIASAVCFVIIEWLIRKDPSRRPKVEEDDDTQREDDIPLLMAQEERHS</sequence>
<evidence type="ECO:0000256" key="8">
    <source>
        <dbReference type="SAM" id="Phobius"/>
    </source>
</evidence>
<keyword evidence="4 8" id="KW-1133">Transmembrane helix</keyword>
<evidence type="ECO:0000256" key="5">
    <source>
        <dbReference type="ARBA" id="ARBA00023136"/>
    </source>
</evidence>
<dbReference type="InterPro" id="IPR011701">
    <property type="entry name" value="MFS"/>
</dbReference>
<keyword evidence="2" id="KW-0813">Transport</keyword>
<feature type="transmembrane region" description="Helical" evidence="8">
    <location>
        <begin position="315"/>
        <end position="334"/>
    </location>
</feature>
<evidence type="ECO:0000256" key="6">
    <source>
        <dbReference type="ARBA" id="ARBA00037968"/>
    </source>
</evidence>
<reference evidence="10" key="1">
    <citation type="journal article" date="2014" name="Genome Announc.">
        <title>De novo whole-genome sequence and genome annotation of Lichtheimia ramosa.</title>
        <authorList>
            <person name="Linde J."/>
            <person name="Schwartze V."/>
            <person name="Binder U."/>
            <person name="Lass-Florl C."/>
            <person name="Voigt K."/>
            <person name="Horn F."/>
        </authorList>
    </citation>
    <scope>NUCLEOTIDE SEQUENCE</scope>
    <source>
        <strain evidence="10">JMRC FSU:6197</strain>
    </source>
</reference>
<feature type="transmembrane region" description="Helical" evidence="8">
    <location>
        <begin position="118"/>
        <end position="138"/>
    </location>
</feature>
<dbReference type="InterPro" id="IPR036259">
    <property type="entry name" value="MFS_trans_sf"/>
</dbReference>
<proteinExistence type="inferred from homology"/>
<gene>
    <name evidence="10" type="ORF">LRAMOSA05834</name>
</gene>
<feature type="transmembrane region" description="Helical" evidence="8">
    <location>
        <begin position="443"/>
        <end position="462"/>
    </location>
</feature>
<feature type="region of interest" description="Disordered" evidence="7">
    <location>
        <begin position="468"/>
        <end position="495"/>
    </location>
</feature>
<comment type="subcellular location">
    <subcellularLocation>
        <location evidence="1">Membrane</location>
        <topology evidence="1">Multi-pass membrane protein</topology>
    </subcellularLocation>
</comment>
<keyword evidence="5 8" id="KW-0472">Membrane</keyword>
<feature type="transmembrane region" description="Helical" evidence="8">
    <location>
        <begin position="346"/>
        <end position="366"/>
    </location>
</feature>
<dbReference type="InterPro" id="IPR020846">
    <property type="entry name" value="MFS_dom"/>
</dbReference>
<evidence type="ECO:0000313" key="10">
    <source>
        <dbReference type="EMBL" id="CDS13660.1"/>
    </source>
</evidence>
<keyword evidence="3 8" id="KW-0812">Transmembrane</keyword>
<dbReference type="AlphaFoldDB" id="A0A077X271"/>
<dbReference type="GO" id="GO:0022857">
    <property type="term" value="F:transmembrane transporter activity"/>
    <property type="evidence" value="ECO:0007669"/>
    <property type="project" value="InterPro"/>
</dbReference>
<evidence type="ECO:0000256" key="7">
    <source>
        <dbReference type="SAM" id="MobiDB-lite"/>
    </source>
</evidence>
<dbReference type="Gene3D" id="1.20.1250.20">
    <property type="entry name" value="MFS general substrate transporter like domains"/>
    <property type="match status" value="2"/>
</dbReference>
<feature type="transmembrane region" description="Helical" evidence="8">
    <location>
        <begin position="407"/>
        <end position="431"/>
    </location>
</feature>
<feature type="transmembrane region" description="Helical" evidence="8">
    <location>
        <begin position="144"/>
        <end position="166"/>
    </location>
</feature>
<evidence type="ECO:0000256" key="4">
    <source>
        <dbReference type="ARBA" id="ARBA00022989"/>
    </source>
</evidence>
<dbReference type="PANTHER" id="PTHR43791:SF36">
    <property type="entry name" value="TRANSPORTER, PUTATIVE (AFU_ORTHOLOGUE AFUA_6G08340)-RELATED"/>
    <property type="match status" value="1"/>
</dbReference>
<dbReference type="EMBL" id="LK023385">
    <property type="protein sequence ID" value="CDS13660.1"/>
    <property type="molecule type" value="Genomic_DNA"/>
</dbReference>
<feature type="transmembrane region" description="Helical" evidence="8">
    <location>
        <begin position="211"/>
        <end position="231"/>
    </location>
</feature>
<feature type="transmembrane region" description="Helical" evidence="8">
    <location>
        <begin position="91"/>
        <end position="111"/>
    </location>
</feature>
<dbReference type="FunFam" id="1.20.1250.20:FF:000065">
    <property type="entry name" value="Putative MFS pantothenate transporter"/>
    <property type="match status" value="1"/>
</dbReference>
<comment type="similarity">
    <text evidence="6">Belongs to the major facilitator superfamily. Allantoate permease family.</text>
</comment>
<accession>A0A077X271</accession>
<evidence type="ECO:0000259" key="9">
    <source>
        <dbReference type="PROSITE" id="PS50850"/>
    </source>
</evidence>
<evidence type="ECO:0000256" key="3">
    <source>
        <dbReference type="ARBA" id="ARBA00022692"/>
    </source>
</evidence>
<feature type="domain" description="Major facilitator superfamily (MFS) profile" evidence="9">
    <location>
        <begin position="39"/>
        <end position="469"/>
    </location>
</feature>
<dbReference type="PANTHER" id="PTHR43791">
    <property type="entry name" value="PERMEASE-RELATED"/>
    <property type="match status" value="1"/>
</dbReference>
<dbReference type="SUPFAM" id="SSF103473">
    <property type="entry name" value="MFS general substrate transporter"/>
    <property type="match status" value="1"/>
</dbReference>
<dbReference type="OrthoDB" id="3639251at2759"/>
<organism evidence="10">
    <name type="scientific">Lichtheimia ramosa</name>
    <dbReference type="NCBI Taxonomy" id="688394"/>
    <lineage>
        <taxon>Eukaryota</taxon>
        <taxon>Fungi</taxon>
        <taxon>Fungi incertae sedis</taxon>
        <taxon>Mucoromycota</taxon>
        <taxon>Mucoromycotina</taxon>
        <taxon>Mucoromycetes</taxon>
        <taxon>Mucorales</taxon>
        <taxon>Lichtheimiaceae</taxon>
        <taxon>Lichtheimia</taxon>
    </lineage>
</organism>
<dbReference type="Pfam" id="PF07690">
    <property type="entry name" value="MFS_1"/>
    <property type="match status" value="1"/>
</dbReference>
<feature type="transmembrane region" description="Helical" evidence="8">
    <location>
        <begin position="372"/>
        <end position="395"/>
    </location>
</feature>
<evidence type="ECO:0000256" key="1">
    <source>
        <dbReference type="ARBA" id="ARBA00004141"/>
    </source>
</evidence>
<name>A0A077X271_9FUNG</name>
<feature type="transmembrane region" description="Helical" evidence="8">
    <location>
        <begin position="178"/>
        <end position="199"/>
    </location>
</feature>
<dbReference type="GO" id="GO:0016020">
    <property type="term" value="C:membrane"/>
    <property type="evidence" value="ECO:0007669"/>
    <property type="project" value="UniProtKB-SubCell"/>
</dbReference>
<protein>
    <recommendedName>
        <fullName evidence="9">Major facilitator superfamily (MFS) profile domain-containing protein</fullName>
    </recommendedName>
</protein>
<feature type="transmembrane region" description="Helical" evidence="8">
    <location>
        <begin position="282"/>
        <end position="303"/>
    </location>
</feature>